<keyword evidence="2" id="KW-1185">Reference proteome</keyword>
<dbReference type="EMBL" id="JBHSMC010000020">
    <property type="protein sequence ID" value="MFC5465920.1"/>
    <property type="molecule type" value="Genomic_DNA"/>
</dbReference>
<organism evidence="1 2">
    <name type="scientific">Lederbergia graminis</name>
    <dbReference type="NCBI Taxonomy" id="735518"/>
    <lineage>
        <taxon>Bacteria</taxon>
        <taxon>Bacillati</taxon>
        <taxon>Bacillota</taxon>
        <taxon>Bacilli</taxon>
        <taxon>Bacillales</taxon>
        <taxon>Bacillaceae</taxon>
        <taxon>Lederbergia</taxon>
    </lineage>
</organism>
<proteinExistence type="predicted"/>
<protein>
    <submittedName>
        <fullName evidence="1">Uncharacterized protein</fullName>
    </submittedName>
</protein>
<dbReference type="Proteomes" id="UP001596147">
    <property type="component" value="Unassembled WGS sequence"/>
</dbReference>
<dbReference type="RefSeq" id="WP_382353058.1">
    <property type="nucleotide sequence ID" value="NZ_JBHSMC010000020.1"/>
</dbReference>
<comment type="caution">
    <text evidence="1">The sequence shown here is derived from an EMBL/GenBank/DDBJ whole genome shotgun (WGS) entry which is preliminary data.</text>
</comment>
<reference evidence="2" key="1">
    <citation type="journal article" date="2019" name="Int. J. Syst. Evol. Microbiol.">
        <title>The Global Catalogue of Microorganisms (GCM) 10K type strain sequencing project: providing services to taxonomists for standard genome sequencing and annotation.</title>
        <authorList>
            <consortium name="The Broad Institute Genomics Platform"/>
            <consortium name="The Broad Institute Genome Sequencing Center for Infectious Disease"/>
            <person name="Wu L."/>
            <person name="Ma J."/>
        </authorList>
    </citation>
    <scope>NUCLEOTIDE SEQUENCE [LARGE SCALE GENOMIC DNA]</scope>
    <source>
        <strain evidence="2">CGMCC 1.12237</strain>
    </source>
</reference>
<gene>
    <name evidence="1" type="ORF">ACFPM4_14405</name>
</gene>
<evidence type="ECO:0000313" key="2">
    <source>
        <dbReference type="Proteomes" id="UP001596147"/>
    </source>
</evidence>
<sequence length="248" mass="29192">MKKFIYILFLLVIGVITANIVLWSDYFADRNTTETNEKITEVSSSSYENEDQSEYESIEDTIEDLSTVKPEAAGEVANIIAEGEYSVNDIELVYSYFMSEIYWGNNYLYKNFDVIADEWLDLDSYKIEMIDLLEDYSALAGRLRGGKGRNGLPVFEDLRKEYVKAVEELTKLSLPYRDDITWLEIVSSDEWAILEEKTHNAFQIKEELQQNIATFLREVSTTQAYLVEERIQRMEKENEDRDKWRRYY</sequence>
<accession>A0ABW0LJ51</accession>
<evidence type="ECO:0000313" key="1">
    <source>
        <dbReference type="EMBL" id="MFC5465920.1"/>
    </source>
</evidence>
<name>A0ABW0LJ51_9BACI</name>